<dbReference type="InterPro" id="IPR016181">
    <property type="entry name" value="Acyl_CoA_acyltransferase"/>
</dbReference>
<comment type="caution">
    <text evidence="2">The sequence shown here is derived from an EMBL/GenBank/DDBJ whole genome shotgun (WGS) entry which is preliminary data.</text>
</comment>
<accession>A0ABR8TMD6</accession>
<evidence type="ECO:0000259" key="1">
    <source>
        <dbReference type="Pfam" id="PF13480"/>
    </source>
</evidence>
<dbReference type="InterPro" id="IPR038740">
    <property type="entry name" value="BioF2-like_GNAT_dom"/>
</dbReference>
<sequence>MDYRFQWCHSLSATEFPLHAYNQLCNRLPHCTPFNHIGWLIAAEQALEPNQQLLILLAWEGDQLRLCLPLMQMRDARFGFSWRVLRHLGYPLSDRLALVCQLDETGLTRAWKEIGRRLPHSVMQLNELTTDQNTQRSMQHWARLSSSHHCHLSCRAPFHRITPEDHKEPNRDLRYKLRRARKRSDERGAVIRRVVPDATNIGAVLDSLAAVEQVSWKGQEEVGIFSGTRRSWMIQAFTALAANDLVRVVMLEHEGRCISYRLALLHNGRIYDYNLAFLPEYADLGSGRLLLDEWIRWGLEEGWQWIDASRVSRSGSTHQLHERMSGQVEHLRWSFYSWSPTGILLGLGHRLWEWRKQRQVVPASSSGKLQEVSR</sequence>
<dbReference type="EMBL" id="JACSQG010000002">
    <property type="protein sequence ID" value="MBD7976926.1"/>
    <property type="molecule type" value="Genomic_DNA"/>
</dbReference>
<reference evidence="2 3" key="1">
    <citation type="submission" date="2020-08" db="EMBL/GenBank/DDBJ databases">
        <title>A Genomic Blueprint of the Chicken Gut Microbiome.</title>
        <authorList>
            <person name="Gilroy R."/>
            <person name="Ravi A."/>
            <person name="Getino M."/>
            <person name="Pursley I."/>
            <person name="Horton D.L."/>
            <person name="Alikhan N.-F."/>
            <person name="Baker D."/>
            <person name="Gharbi K."/>
            <person name="Hall N."/>
            <person name="Watson M."/>
            <person name="Adriaenssens E.M."/>
            <person name="Foster-Nyarko E."/>
            <person name="Jarju S."/>
            <person name="Secka A."/>
            <person name="Antonio M."/>
            <person name="Oren A."/>
            <person name="Chaudhuri R."/>
            <person name="La Ragione R.M."/>
            <person name="Hildebrand F."/>
            <person name="Pallen M.J."/>
        </authorList>
    </citation>
    <scope>NUCLEOTIDE SEQUENCE [LARGE SCALE GENOMIC DNA]</scope>
    <source>
        <strain evidence="2 3">Sa2CUA2</strain>
    </source>
</reference>
<dbReference type="Proteomes" id="UP000611945">
    <property type="component" value="Unassembled WGS sequence"/>
</dbReference>
<dbReference type="SUPFAM" id="SSF55729">
    <property type="entry name" value="Acyl-CoA N-acyltransferases (Nat)"/>
    <property type="match status" value="1"/>
</dbReference>
<feature type="domain" description="BioF2-like acetyltransferase" evidence="1">
    <location>
        <begin position="172"/>
        <end position="308"/>
    </location>
</feature>
<dbReference type="Gene3D" id="3.40.630.30">
    <property type="match status" value="1"/>
</dbReference>
<evidence type="ECO:0000313" key="2">
    <source>
        <dbReference type="EMBL" id="MBD7976926.1"/>
    </source>
</evidence>
<dbReference type="Pfam" id="PF13480">
    <property type="entry name" value="Acetyltransf_6"/>
    <property type="match status" value="1"/>
</dbReference>
<evidence type="ECO:0000313" key="3">
    <source>
        <dbReference type="Proteomes" id="UP000611945"/>
    </source>
</evidence>
<dbReference type="RefSeq" id="WP_251835693.1">
    <property type="nucleotide sequence ID" value="NZ_JACSQG010000002.1"/>
</dbReference>
<name>A0ABR8TMD6_9PSED</name>
<gene>
    <name evidence="2" type="ORF">H9642_06950</name>
</gene>
<proteinExistence type="predicted"/>
<organism evidence="2 3">
    <name type="scientific">Serpens gallinarum</name>
    <dbReference type="NCBI Taxonomy" id="2763075"/>
    <lineage>
        <taxon>Bacteria</taxon>
        <taxon>Pseudomonadati</taxon>
        <taxon>Pseudomonadota</taxon>
        <taxon>Gammaproteobacteria</taxon>
        <taxon>Pseudomonadales</taxon>
        <taxon>Pseudomonadaceae</taxon>
        <taxon>Pseudomonas</taxon>
    </lineage>
</organism>
<protein>
    <submittedName>
        <fullName evidence="2">GNAT family N-acetyltransferase</fullName>
    </submittedName>
</protein>
<keyword evidence="3" id="KW-1185">Reference proteome</keyword>